<dbReference type="GO" id="GO:0005634">
    <property type="term" value="C:nucleus"/>
    <property type="evidence" value="ECO:0007669"/>
    <property type="project" value="UniProtKB-SubCell"/>
</dbReference>
<dbReference type="OrthoDB" id="2590500at2759"/>
<dbReference type="Pfam" id="PF04181">
    <property type="entry name" value="RPAP2_Rtr1"/>
    <property type="match status" value="1"/>
</dbReference>
<evidence type="ECO:0000256" key="7">
    <source>
        <dbReference type="ARBA" id="ARBA00022912"/>
    </source>
</evidence>
<keyword evidence="6 12" id="KW-0862">Zinc</keyword>
<gene>
    <name evidence="15" type="ORF">FH972_020078</name>
</gene>
<evidence type="ECO:0000256" key="1">
    <source>
        <dbReference type="ARBA" id="ARBA00004123"/>
    </source>
</evidence>
<dbReference type="Proteomes" id="UP000327013">
    <property type="component" value="Chromosome 8"/>
</dbReference>
<comment type="similarity">
    <text evidence="2 11 12">Belongs to the RPAP2 family.</text>
</comment>
<keyword evidence="8 12" id="KW-0539">Nucleus</keyword>
<dbReference type="GO" id="GO:0008270">
    <property type="term" value="F:zinc ion binding"/>
    <property type="evidence" value="ECO:0007669"/>
    <property type="project" value="UniProtKB-KW"/>
</dbReference>
<reference evidence="15 16" key="1">
    <citation type="submission" date="2019-06" db="EMBL/GenBank/DDBJ databases">
        <title>A chromosomal-level reference genome of Carpinus fangiana (Coryloideae, Betulaceae).</title>
        <authorList>
            <person name="Yang X."/>
            <person name="Wang Z."/>
            <person name="Zhang L."/>
            <person name="Hao G."/>
            <person name="Liu J."/>
            <person name="Yang Y."/>
        </authorList>
    </citation>
    <scope>NUCLEOTIDE SEQUENCE [LARGE SCALE GENOMIC DNA]</scope>
    <source>
        <strain evidence="15">Cfa_2016G</strain>
        <tissue evidence="15">Leaf</tissue>
    </source>
</reference>
<dbReference type="GO" id="GO:0008420">
    <property type="term" value="F:RNA polymerase II CTD heptapeptide repeat phosphatase activity"/>
    <property type="evidence" value="ECO:0007669"/>
    <property type="project" value="UniProtKB-UniRule"/>
</dbReference>
<dbReference type="PROSITE" id="PS51479">
    <property type="entry name" value="ZF_RTR1"/>
    <property type="match status" value="1"/>
</dbReference>
<dbReference type="GO" id="GO:0005737">
    <property type="term" value="C:cytoplasm"/>
    <property type="evidence" value="ECO:0007669"/>
    <property type="project" value="TreeGrafter"/>
</dbReference>
<evidence type="ECO:0000256" key="8">
    <source>
        <dbReference type="ARBA" id="ARBA00023242"/>
    </source>
</evidence>
<evidence type="ECO:0000313" key="15">
    <source>
        <dbReference type="EMBL" id="KAE8125245.1"/>
    </source>
</evidence>
<feature type="compositionally biased region" description="Basic and acidic residues" evidence="13">
    <location>
        <begin position="245"/>
        <end position="255"/>
    </location>
</feature>
<evidence type="ECO:0000256" key="6">
    <source>
        <dbReference type="ARBA" id="ARBA00022833"/>
    </source>
</evidence>
<keyword evidence="5 12" id="KW-0378">Hydrolase</keyword>
<dbReference type="AlphaFoldDB" id="A0A5N6RSC3"/>
<feature type="compositionally biased region" description="Basic and acidic residues" evidence="13">
    <location>
        <begin position="274"/>
        <end position="294"/>
    </location>
</feature>
<feature type="region of interest" description="Disordered" evidence="13">
    <location>
        <begin position="178"/>
        <end position="206"/>
    </location>
</feature>
<dbReference type="GO" id="GO:0043175">
    <property type="term" value="F:RNA polymerase core enzyme binding"/>
    <property type="evidence" value="ECO:0007669"/>
    <property type="project" value="UniProtKB-UniRule"/>
</dbReference>
<evidence type="ECO:0000256" key="11">
    <source>
        <dbReference type="PROSITE-ProRule" id="PRU00812"/>
    </source>
</evidence>
<protein>
    <recommendedName>
        <fullName evidence="12">RNA polymerase II subunit B1 CTD phosphatase RPAP2 homolog</fullName>
        <ecNumber evidence="12">3.1.3.16</ecNumber>
    </recommendedName>
</protein>
<dbReference type="Gene3D" id="1.25.40.820">
    <property type="match status" value="1"/>
</dbReference>
<comment type="subcellular location">
    <subcellularLocation>
        <location evidence="1 12">Nucleus</location>
    </subcellularLocation>
</comment>
<keyword evidence="7 12" id="KW-0904">Protein phosphatase</keyword>
<dbReference type="InterPro" id="IPR007308">
    <property type="entry name" value="Rtr1/RPAP2_dom"/>
</dbReference>
<comment type="catalytic activity">
    <reaction evidence="10 12">
        <text>O-phospho-L-threonyl-[protein] + H2O = L-threonyl-[protein] + phosphate</text>
        <dbReference type="Rhea" id="RHEA:47004"/>
        <dbReference type="Rhea" id="RHEA-COMP:11060"/>
        <dbReference type="Rhea" id="RHEA-COMP:11605"/>
        <dbReference type="ChEBI" id="CHEBI:15377"/>
        <dbReference type="ChEBI" id="CHEBI:30013"/>
        <dbReference type="ChEBI" id="CHEBI:43474"/>
        <dbReference type="ChEBI" id="CHEBI:61977"/>
        <dbReference type="EC" id="3.1.3.16"/>
    </reaction>
</comment>
<keyword evidence="4 12" id="KW-0863">Zinc-finger</keyword>
<sequence length="662" mass="72514">MARDQPTSMKDAVYKLQLSLLEGIQDENQLLAAGSLLSRSDYEDVVTERSIANTCGYPLCRNSLPSDHARKGRYHISLKEHKVYDLQEANMYCSSSCVVNSQVFTKSLQEERGLILNLDKINEVLRLFGNLSLDSGDGLGKNGDLGLSGLKIQEKTETKDMEVSLELWIGPSNAIEGYVPQRDRSSKPSPSKNIKEGSKAKHTKLSSEKGVLINEMDFMSTIITKDEYSVSKVPPGSTKAASYTKSKEPKGRVSCEDSEDQVTIFEKPSVTTKNDSERKSRVSRGEKSKIVSKDNRSILEVPSANPCATGPNASTAEAEEEVHVEKAAKSNGTLLKSCLKPSGRKKPSCSVTWADEKVDGIGFGNLFEVRDMENKTFPETLGGTDVGDDEKMLWFESAEACALALSQAAEAVASGESDATDAVSTAGIIILPHQSDADEGESEEDVDMLEPESAPLKWPRNPEAAYSDLFEPEDSWYDAPPEGFSLALSPFATMWMALFAWITSSSLAYIYGRDESFHEDYLSVNGKVYPCKIVLADGRSSEIKQTLAGCLARALPGLVADLRLPTPISILEQGMGRLLDTMTFTDALPAFRSKQWQVIVLLFIEALSVCRIPALTPHMTNRRMLLPKVLDGAQISVEEYEIMKDLMIPLGRAPHFSSQSGA</sequence>
<feature type="domain" description="RTR1-type" evidence="14">
    <location>
        <begin position="32"/>
        <end position="117"/>
    </location>
</feature>
<comment type="catalytic activity">
    <reaction evidence="9 12">
        <text>O-phospho-L-seryl-[protein] + H2O = L-seryl-[protein] + phosphate</text>
        <dbReference type="Rhea" id="RHEA:20629"/>
        <dbReference type="Rhea" id="RHEA-COMP:9863"/>
        <dbReference type="Rhea" id="RHEA-COMP:11604"/>
        <dbReference type="ChEBI" id="CHEBI:15377"/>
        <dbReference type="ChEBI" id="CHEBI:29999"/>
        <dbReference type="ChEBI" id="CHEBI:43474"/>
        <dbReference type="ChEBI" id="CHEBI:83421"/>
        <dbReference type="EC" id="3.1.3.16"/>
    </reaction>
</comment>
<evidence type="ECO:0000256" key="5">
    <source>
        <dbReference type="ARBA" id="ARBA00022801"/>
    </source>
</evidence>
<evidence type="ECO:0000313" key="16">
    <source>
        <dbReference type="Proteomes" id="UP000327013"/>
    </source>
</evidence>
<evidence type="ECO:0000256" key="3">
    <source>
        <dbReference type="ARBA" id="ARBA00022723"/>
    </source>
</evidence>
<evidence type="ECO:0000259" key="14">
    <source>
        <dbReference type="PROSITE" id="PS51479"/>
    </source>
</evidence>
<evidence type="ECO:0000256" key="9">
    <source>
        <dbReference type="ARBA" id="ARBA00047761"/>
    </source>
</evidence>
<dbReference type="PANTHER" id="PTHR14732">
    <property type="entry name" value="RNA POLYMERASE II SUBUNIT B1 CTD PHOSPHATASE RPAP2-RELATED"/>
    <property type="match status" value="1"/>
</dbReference>
<dbReference type="InterPro" id="IPR039693">
    <property type="entry name" value="Rtr1/RPAP2"/>
</dbReference>
<keyword evidence="16" id="KW-1185">Reference proteome</keyword>
<accession>A0A5N6RSC3</accession>
<keyword evidence="3 12" id="KW-0479">Metal-binding</keyword>
<feature type="region of interest" description="Disordered" evidence="13">
    <location>
        <begin position="230"/>
        <end position="294"/>
    </location>
</feature>
<name>A0A5N6RSC3_9ROSI</name>
<evidence type="ECO:0000256" key="10">
    <source>
        <dbReference type="ARBA" id="ARBA00048336"/>
    </source>
</evidence>
<evidence type="ECO:0000256" key="4">
    <source>
        <dbReference type="ARBA" id="ARBA00022771"/>
    </source>
</evidence>
<evidence type="ECO:0000256" key="12">
    <source>
        <dbReference type="RuleBase" id="RU367080"/>
    </source>
</evidence>
<dbReference type="PANTHER" id="PTHR14732:SF0">
    <property type="entry name" value="RNA POLYMERASE II SUBUNIT B1 CTD PHOSPHATASE RPAP2-RELATED"/>
    <property type="match status" value="1"/>
</dbReference>
<comment type="function">
    <text evidence="12">Putative RNA polymerase II subunit B1 C-terminal domain (CTD) phosphatase involved in RNA polymerase II transcription regulation.</text>
</comment>
<dbReference type="EMBL" id="CM017328">
    <property type="protein sequence ID" value="KAE8125245.1"/>
    <property type="molecule type" value="Genomic_DNA"/>
</dbReference>
<dbReference type="EC" id="3.1.3.16" evidence="12"/>
<proteinExistence type="inferred from homology"/>
<organism evidence="15 16">
    <name type="scientific">Carpinus fangiana</name>
    <dbReference type="NCBI Taxonomy" id="176857"/>
    <lineage>
        <taxon>Eukaryota</taxon>
        <taxon>Viridiplantae</taxon>
        <taxon>Streptophyta</taxon>
        <taxon>Embryophyta</taxon>
        <taxon>Tracheophyta</taxon>
        <taxon>Spermatophyta</taxon>
        <taxon>Magnoliopsida</taxon>
        <taxon>eudicotyledons</taxon>
        <taxon>Gunneridae</taxon>
        <taxon>Pentapetalae</taxon>
        <taxon>rosids</taxon>
        <taxon>fabids</taxon>
        <taxon>Fagales</taxon>
        <taxon>Betulaceae</taxon>
        <taxon>Carpinus</taxon>
    </lineage>
</organism>
<evidence type="ECO:0000256" key="2">
    <source>
        <dbReference type="ARBA" id="ARBA00005676"/>
    </source>
</evidence>
<dbReference type="InterPro" id="IPR038534">
    <property type="entry name" value="Rtr1/RPAP2_sf"/>
</dbReference>
<evidence type="ECO:0000256" key="13">
    <source>
        <dbReference type="SAM" id="MobiDB-lite"/>
    </source>
</evidence>